<sequence length="216" mass="24405">MKKSFLFVVDDDESVLDALEFMLQGEGYEPLCFSSAEAFLDFIQKQSGVLQGCLVLDSRMPGMSGQELQVILQQNHKTLGIIFITGHGDVPMAVDALKLGAVDFLQKPIYRESLLSAVEAALSYSKKQIYQKNYIEKYQKLTQRERDILALLANGKNNLEVSNILHISPRTVEVHKASTLRHLDVTTLAEMIKIYIQIEPFIATIPPPPMRIRRKK</sequence>
<dbReference type="Pfam" id="PF00196">
    <property type="entry name" value="GerE"/>
    <property type="match status" value="1"/>
</dbReference>
<dbReference type="EMBL" id="JANAVW010000001">
    <property type="protein sequence ID" value="MDT0135218.1"/>
    <property type="molecule type" value="Genomic_DNA"/>
</dbReference>
<evidence type="ECO:0000256" key="2">
    <source>
        <dbReference type="ARBA" id="ARBA00023125"/>
    </source>
</evidence>
<dbReference type="CDD" id="cd06170">
    <property type="entry name" value="LuxR_C_like"/>
    <property type="match status" value="1"/>
</dbReference>
<dbReference type="PROSITE" id="PS50110">
    <property type="entry name" value="RESPONSE_REGULATORY"/>
    <property type="match status" value="1"/>
</dbReference>
<evidence type="ECO:0000259" key="5">
    <source>
        <dbReference type="PROSITE" id="PS50043"/>
    </source>
</evidence>
<dbReference type="SMART" id="SM00448">
    <property type="entry name" value="REC"/>
    <property type="match status" value="1"/>
</dbReference>
<dbReference type="InterPro" id="IPR036388">
    <property type="entry name" value="WH-like_DNA-bd_sf"/>
</dbReference>
<dbReference type="GeneID" id="89491669"/>
<evidence type="ECO:0000313" key="8">
    <source>
        <dbReference type="Proteomes" id="UP001252207"/>
    </source>
</evidence>
<dbReference type="PRINTS" id="PR00038">
    <property type="entry name" value="HTHLUXR"/>
</dbReference>
<evidence type="ECO:0000259" key="6">
    <source>
        <dbReference type="PROSITE" id="PS50110"/>
    </source>
</evidence>
<keyword evidence="1" id="KW-0805">Transcription regulation</keyword>
<protein>
    <submittedName>
        <fullName evidence="7">Response regulator</fullName>
    </submittedName>
</protein>
<dbReference type="CDD" id="cd17537">
    <property type="entry name" value="REC_FixJ"/>
    <property type="match status" value="1"/>
</dbReference>
<dbReference type="SMART" id="SM00421">
    <property type="entry name" value="HTH_LUXR"/>
    <property type="match status" value="1"/>
</dbReference>
<proteinExistence type="predicted"/>
<dbReference type="InterPro" id="IPR001789">
    <property type="entry name" value="Sig_transdc_resp-reg_receiver"/>
</dbReference>
<gene>
    <name evidence="7" type="ORF">NLX89_17970</name>
</gene>
<keyword evidence="4" id="KW-0597">Phosphoprotein</keyword>
<name>A0ABU2J1L5_9GAMM</name>
<dbReference type="SUPFAM" id="SSF52172">
    <property type="entry name" value="CheY-like"/>
    <property type="match status" value="1"/>
</dbReference>
<evidence type="ECO:0000256" key="1">
    <source>
        <dbReference type="ARBA" id="ARBA00023015"/>
    </source>
</evidence>
<dbReference type="InterPro" id="IPR000792">
    <property type="entry name" value="Tscrpt_reg_LuxR_C"/>
</dbReference>
<dbReference type="SUPFAM" id="SSF46894">
    <property type="entry name" value="C-terminal effector domain of the bipartite response regulators"/>
    <property type="match status" value="1"/>
</dbReference>
<dbReference type="PANTHER" id="PTHR44688:SF16">
    <property type="entry name" value="DNA-BINDING TRANSCRIPTIONAL ACTIVATOR DEVR_DOSR"/>
    <property type="match status" value="1"/>
</dbReference>
<dbReference type="Gene3D" id="3.40.50.2300">
    <property type="match status" value="1"/>
</dbReference>
<feature type="domain" description="HTH luxR-type" evidence="5">
    <location>
        <begin position="134"/>
        <end position="199"/>
    </location>
</feature>
<evidence type="ECO:0000256" key="3">
    <source>
        <dbReference type="ARBA" id="ARBA00023163"/>
    </source>
</evidence>
<dbReference type="Pfam" id="PF00072">
    <property type="entry name" value="Response_reg"/>
    <property type="match status" value="1"/>
</dbReference>
<keyword evidence="2" id="KW-0238">DNA-binding</keyword>
<feature type="modified residue" description="4-aspartylphosphate" evidence="4">
    <location>
        <position position="57"/>
    </location>
</feature>
<dbReference type="InterPro" id="IPR011006">
    <property type="entry name" value="CheY-like_superfamily"/>
</dbReference>
<dbReference type="PANTHER" id="PTHR44688">
    <property type="entry name" value="DNA-BINDING TRANSCRIPTIONAL ACTIVATOR DEVR_DOSR"/>
    <property type="match status" value="1"/>
</dbReference>
<evidence type="ECO:0000313" key="7">
    <source>
        <dbReference type="EMBL" id="MDT0135218.1"/>
    </source>
</evidence>
<dbReference type="RefSeq" id="WP_102138120.1">
    <property type="nucleotide sequence ID" value="NZ_CP031123.2"/>
</dbReference>
<reference evidence="7 8" key="1">
    <citation type="submission" date="2022-06" db="EMBL/GenBank/DDBJ databases">
        <title>Chromosome and plasmid sequencings of Enterobacteriales species co-exiting double carbapenemases.</title>
        <authorList>
            <person name="Fu Y."/>
        </authorList>
    </citation>
    <scope>NUCLEOTIDE SEQUENCE [LARGE SCALE GENOMIC DNA]</scope>
    <source>
        <strain evidence="7 8">21030615019</strain>
    </source>
</reference>
<feature type="domain" description="Response regulatory" evidence="6">
    <location>
        <begin position="5"/>
        <end position="122"/>
    </location>
</feature>
<dbReference type="Gene3D" id="1.10.10.10">
    <property type="entry name" value="Winged helix-like DNA-binding domain superfamily/Winged helix DNA-binding domain"/>
    <property type="match status" value="1"/>
</dbReference>
<dbReference type="PROSITE" id="PS50043">
    <property type="entry name" value="HTH_LUXR_2"/>
    <property type="match status" value="1"/>
</dbReference>
<accession>A0ABU2J1L5</accession>
<keyword evidence="8" id="KW-1185">Reference proteome</keyword>
<evidence type="ECO:0000256" key="4">
    <source>
        <dbReference type="PROSITE-ProRule" id="PRU00169"/>
    </source>
</evidence>
<dbReference type="Proteomes" id="UP001252207">
    <property type="component" value="Unassembled WGS sequence"/>
</dbReference>
<organism evidence="7 8">
    <name type="scientific">Providencia huaxiensis</name>
    <dbReference type="NCBI Taxonomy" id="2027290"/>
    <lineage>
        <taxon>Bacteria</taxon>
        <taxon>Pseudomonadati</taxon>
        <taxon>Pseudomonadota</taxon>
        <taxon>Gammaproteobacteria</taxon>
        <taxon>Enterobacterales</taxon>
        <taxon>Morganellaceae</taxon>
        <taxon>Providencia</taxon>
    </lineage>
</organism>
<comment type="caution">
    <text evidence="7">The sequence shown here is derived from an EMBL/GenBank/DDBJ whole genome shotgun (WGS) entry which is preliminary data.</text>
</comment>
<dbReference type="InterPro" id="IPR016032">
    <property type="entry name" value="Sig_transdc_resp-reg_C-effctor"/>
</dbReference>
<keyword evidence="3" id="KW-0804">Transcription</keyword>